<keyword evidence="1" id="KW-1133">Transmembrane helix</keyword>
<protein>
    <recommendedName>
        <fullName evidence="4">Glycosyltransferase RgtA/B/C/D-like domain-containing protein</fullName>
    </recommendedName>
</protein>
<evidence type="ECO:0008006" key="4">
    <source>
        <dbReference type="Google" id="ProtNLM"/>
    </source>
</evidence>
<dbReference type="AlphaFoldDB" id="A0A2M8L3K1"/>
<name>A0A2M8L3K1_9BACT</name>
<feature type="transmembrane region" description="Helical" evidence="1">
    <location>
        <begin position="389"/>
        <end position="407"/>
    </location>
</feature>
<dbReference type="EMBL" id="PFEK01000042">
    <property type="protein sequence ID" value="PJE67493.1"/>
    <property type="molecule type" value="Genomic_DNA"/>
</dbReference>
<proteinExistence type="predicted"/>
<accession>A0A2M8L3K1</accession>
<gene>
    <name evidence="2" type="ORF">COU95_02125</name>
</gene>
<feature type="transmembrane region" description="Helical" evidence="1">
    <location>
        <begin position="332"/>
        <end position="352"/>
    </location>
</feature>
<feature type="transmembrane region" description="Helical" evidence="1">
    <location>
        <begin position="208"/>
        <end position="227"/>
    </location>
</feature>
<reference evidence="3" key="1">
    <citation type="submission" date="2017-09" db="EMBL/GenBank/DDBJ databases">
        <title>Depth-based differentiation of microbial function through sediment-hosted aquifers and enrichment of novel symbionts in the deep terrestrial subsurface.</title>
        <authorList>
            <person name="Probst A.J."/>
            <person name="Ladd B."/>
            <person name="Jarett J.K."/>
            <person name="Geller-Mcgrath D.E."/>
            <person name="Sieber C.M.K."/>
            <person name="Emerson J.B."/>
            <person name="Anantharaman K."/>
            <person name="Thomas B.C."/>
            <person name="Malmstrom R."/>
            <person name="Stieglmeier M."/>
            <person name="Klingl A."/>
            <person name="Woyke T."/>
            <person name="Ryan C.M."/>
            <person name="Banfield J.F."/>
        </authorList>
    </citation>
    <scope>NUCLEOTIDE SEQUENCE [LARGE SCALE GENOMIC DNA]</scope>
</reference>
<sequence length="551" mass="62826">MERKKEITGLFLLIVIIGLFYSKVLSGFFVQDEWYGFGWFLLHKDLNLLELLRFFFAPDIGHYNPLTNIVTSLFFFHWGINYTKFAIIGILMHVFVSMAVYFLAKIVFKGNRILAFFVALIFGLFASPYQGVAWVVTNIATLSSSFLGVVSAIIFFTFLNVRKRRFLVWSLLFLLVSLLFKEITIGLFPLFFVLCLIRTSGQVKRKSAFLIIFFAAGYILFRVAMFFTPHQTGSLLFSQPPSARIVIYNFITLPIKSLAQTVVSPEFMKMTSLSLARIFPTSISGIPGSPVFEAFAVEKIMEIVTLVVGLALIFVGLFIVRKSRRNDFKDSVLLGLGWIIINSFIFSISPGVSRPIFIVDSRNLYFTSVGIAIFLAGFLKLLTGEKTKTFLILALAILILNIYWLNFNISSFVKVGIIRKNILEKIVMSYPRLPPKAVIYAMSDISYYGLPENERILPFQSGFGQTLLVFYNQSEEFPNDFFPGNYLWDIESQGYEEHGLRGFGYFRDLELLKKTLNEYNIPKESVIAFSWSSSTNQLTDITLEVRSKLTQ</sequence>
<feature type="transmembrane region" description="Helical" evidence="1">
    <location>
        <begin position="7"/>
        <end position="30"/>
    </location>
</feature>
<feature type="transmembrane region" description="Helical" evidence="1">
    <location>
        <begin position="139"/>
        <end position="161"/>
    </location>
</feature>
<keyword evidence="1" id="KW-0472">Membrane</keyword>
<feature type="transmembrane region" description="Helical" evidence="1">
    <location>
        <begin position="85"/>
        <end position="104"/>
    </location>
</feature>
<feature type="transmembrane region" description="Helical" evidence="1">
    <location>
        <begin position="167"/>
        <end position="196"/>
    </location>
</feature>
<feature type="transmembrane region" description="Helical" evidence="1">
    <location>
        <begin position="364"/>
        <end position="382"/>
    </location>
</feature>
<comment type="caution">
    <text evidence="2">The sequence shown here is derived from an EMBL/GenBank/DDBJ whole genome shotgun (WGS) entry which is preliminary data.</text>
</comment>
<evidence type="ECO:0000313" key="2">
    <source>
        <dbReference type="EMBL" id="PJE67493.1"/>
    </source>
</evidence>
<feature type="transmembrane region" description="Helical" evidence="1">
    <location>
        <begin position="300"/>
        <end position="320"/>
    </location>
</feature>
<keyword evidence="1" id="KW-0812">Transmembrane</keyword>
<dbReference type="Proteomes" id="UP000231474">
    <property type="component" value="Unassembled WGS sequence"/>
</dbReference>
<feature type="transmembrane region" description="Helical" evidence="1">
    <location>
        <begin position="110"/>
        <end position="127"/>
    </location>
</feature>
<organism evidence="2 3">
    <name type="scientific">Candidatus Shapirobacteria bacterium CG10_big_fil_rev_8_21_14_0_10_40_9</name>
    <dbReference type="NCBI Taxonomy" id="1974888"/>
    <lineage>
        <taxon>Bacteria</taxon>
        <taxon>Candidatus Shapironibacteriota</taxon>
    </lineage>
</organism>
<evidence type="ECO:0000313" key="3">
    <source>
        <dbReference type="Proteomes" id="UP000231474"/>
    </source>
</evidence>
<evidence type="ECO:0000256" key="1">
    <source>
        <dbReference type="SAM" id="Phobius"/>
    </source>
</evidence>